<organism evidence="1 2">
    <name type="scientific">Panagrolaimus sp. PS1159</name>
    <dbReference type="NCBI Taxonomy" id="55785"/>
    <lineage>
        <taxon>Eukaryota</taxon>
        <taxon>Metazoa</taxon>
        <taxon>Ecdysozoa</taxon>
        <taxon>Nematoda</taxon>
        <taxon>Chromadorea</taxon>
        <taxon>Rhabditida</taxon>
        <taxon>Tylenchina</taxon>
        <taxon>Panagrolaimomorpha</taxon>
        <taxon>Panagrolaimoidea</taxon>
        <taxon>Panagrolaimidae</taxon>
        <taxon>Panagrolaimus</taxon>
    </lineage>
</organism>
<evidence type="ECO:0000313" key="2">
    <source>
        <dbReference type="WBParaSite" id="PS1159_v2.g6362.t1"/>
    </source>
</evidence>
<proteinExistence type="predicted"/>
<protein>
    <submittedName>
        <fullName evidence="2">Aminotransferase class I/classII domain-containing protein</fullName>
    </submittedName>
</protein>
<accession>A0AC35GKS7</accession>
<sequence>MFRQKTSLTISSRFLLSKFFSPFKANFIRMTHNHLPSELVRDSKPSIWVEFTALAAECGAVNLGQGFPDNPAPKFATDILKEISLHPEQTPWHQYTRGFGHPRLVNALAKLYSNTLQNHVNPQTDILITVGAYLALYYSFLGWLNKGDEVIVLEPAYDSYLPQIKMAGGVPVSVVMELSENPKTSEDYKLDLNKIESKITKKTKMLVLNNPHNPTGKLFTRKELEGLAGIAKKHDLIVIADEVYEWHVYPGHEMIRFATLPGMYERTITIGSAGKAFSVTGWKTGWAIGPSNLLQPLKSIHQNCIFTSITPIQEAIAQCFEKEIELIDAGKKSESYLFTGLSSQLESLRDRLVNSCSEAGLKPIVPQAGYFVMADFNSFDGPFKDAAGSSDLLDFRFVRWLCREKKLATIPPSAFYSDENKKGHDHFVRLCFFKKDSTLDAADEILKQFKK</sequence>
<dbReference type="WBParaSite" id="PS1159_v2.g6362.t1">
    <property type="protein sequence ID" value="PS1159_v2.g6362.t1"/>
    <property type="gene ID" value="PS1159_v2.g6362"/>
</dbReference>
<dbReference type="Proteomes" id="UP000887580">
    <property type="component" value="Unplaced"/>
</dbReference>
<reference evidence="2" key="1">
    <citation type="submission" date="2022-11" db="UniProtKB">
        <authorList>
            <consortium name="WormBaseParasite"/>
        </authorList>
    </citation>
    <scope>IDENTIFICATION</scope>
</reference>
<name>A0AC35GKS7_9BILA</name>
<evidence type="ECO:0000313" key="1">
    <source>
        <dbReference type="Proteomes" id="UP000887580"/>
    </source>
</evidence>